<dbReference type="FunFam" id="2.70.170.10:FF:000030">
    <property type="entry name" value="AcetylCholine Receptor"/>
    <property type="match status" value="1"/>
</dbReference>
<evidence type="ECO:0000256" key="5">
    <source>
        <dbReference type="RuleBase" id="RU000687"/>
    </source>
</evidence>
<feature type="transmembrane region" description="Helical" evidence="5">
    <location>
        <begin position="289"/>
        <end position="312"/>
    </location>
</feature>
<gene>
    <name evidence="8" type="ORF">MGAL_10B058168</name>
</gene>
<organism evidence="8 9">
    <name type="scientific">Mytilus galloprovincialis</name>
    <name type="common">Mediterranean mussel</name>
    <dbReference type="NCBI Taxonomy" id="29158"/>
    <lineage>
        <taxon>Eukaryota</taxon>
        <taxon>Metazoa</taxon>
        <taxon>Spiralia</taxon>
        <taxon>Lophotrochozoa</taxon>
        <taxon>Mollusca</taxon>
        <taxon>Bivalvia</taxon>
        <taxon>Autobranchia</taxon>
        <taxon>Pteriomorphia</taxon>
        <taxon>Mytilida</taxon>
        <taxon>Mytiloidea</taxon>
        <taxon>Mytilidae</taxon>
        <taxon>Mytilinae</taxon>
        <taxon>Mytilus</taxon>
    </lineage>
</organism>
<feature type="transmembrane region" description="Helical" evidence="5">
    <location>
        <begin position="228"/>
        <end position="252"/>
    </location>
</feature>
<keyword evidence="9" id="KW-1185">Reference proteome</keyword>
<dbReference type="InterPro" id="IPR018000">
    <property type="entry name" value="Neurotransmitter_ion_chnl_CS"/>
</dbReference>
<dbReference type="InterPro" id="IPR036734">
    <property type="entry name" value="Neur_chan_lig-bd_sf"/>
</dbReference>
<evidence type="ECO:0000256" key="4">
    <source>
        <dbReference type="ARBA" id="ARBA00023136"/>
    </source>
</evidence>
<dbReference type="InterPro" id="IPR006202">
    <property type="entry name" value="Neur_chan_lig-bd"/>
</dbReference>
<dbReference type="AlphaFoldDB" id="A0A8B6EUD9"/>
<evidence type="ECO:0000256" key="1">
    <source>
        <dbReference type="ARBA" id="ARBA00004141"/>
    </source>
</evidence>
<keyword evidence="5" id="KW-0406">Ion transport</keyword>
<feature type="domain" description="Neurotransmitter-gated ion-channel ligand-binding" evidence="6">
    <location>
        <begin position="25"/>
        <end position="227"/>
    </location>
</feature>
<feature type="transmembrane region" description="Helical" evidence="5">
    <location>
        <begin position="259"/>
        <end position="277"/>
    </location>
</feature>
<dbReference type="InterPro" id="IPR036719">
    <property type="entry name" value="Neuro-gated_channel_TM_sf"/>
</dbReference>
<dbReference type="Proteomes" id="UP000596742">
    <property type="component" value="Unassembled WGS sequence"/>
</dbReference>
<comment type="caution">
    <text evidence="8">The sequence shown here is derived from an EMBL/GenBank/DDBJ whole genome shotgun (WGS) entry which is preliminary data.</text>
</comment>
<proteinExistence type="inferred from homology"/>
<dbReference type="Pfam" id="PF02932">
    <property type="entry name" value="Neur_chan_memb"/>
    <property type="match status" value="1"/>
</dbReference>
<comment type="subcellular location">
    <subcellularLocation>
        <location evidence="1">Membrane</location>
        <topology evidence="1">Multi-pass membrane protein</topology>
    </subcellularLocation>
</comment>
<feature type="signal peptide" evidence="5">
    <location>
        <begin position="1"/>
        <end position="17"/>
    </location>
</feature>
<dbReference type="SUPFAM" id="SSF63712">
    <property type="entry name" value="Nicotinic receptor ligand binding domain-like"/>
    <property type="match status" value="1"/>
</dbReference>
<dbReference type="CDD" id="cd18997">
    <property type="entry name" value="LGIC_ECD_nAChR"/>
    <property type="match status" value="1"/>
</dbReference>
<dbReference type="SUPFAM" id="SSF90112">
    <property type="entry name" value="Neurotransmitter-gated ion-channel transmembrane pore"/>
    <property type="match status" value="1"/>
</dbReference>
<dbReference type="GO" id="GO:0005230">
    <property type="term" value="F:extracellular ligand-gated monoatomic ion channel activity"/>
    <property type="evidence" value="ECO:0007669"/>
    <property type="project" value="InterPro"/>
</dbReference>
<accession>A0A8B6EUD9</accession>
<dbReference type="Pfam" id="PF02931">
    <property type="entry name" value="Neur_chan_LBD"/>
    <property type="match status" value="1"/>
</dbReference>
<dbReference type="InterPro" id="IPR038050">
    <property type="entry name" value="Neuro_actylchol_rec"/>
</dbReference>
<sequence length="511" mass="57048">MKSLILYHVLLLTKVFCADVNITGLMDTLFENYHKDVRPLCDSGSAVKVKVGMALRQVIDLNEPRQILEINAWIRLRWHDCDLKWNSTEFGTDKIIIPVNRIWVPDITLYDNVGDQLAGLKDYRPVVTSNGDISYNFPTVITSMCPVDVTFFPFDTQSCLLKFGSWAYHGFEVDIINLSDTGDISSFVPSVEWAVVGIPSIRNVILYGCCPEPYPDVTFYVVLDRKPLFYMMSLIFPCMLITAVACLGFMLPPDSGEKVSLEITVLLSLAVFLLVVSETMPPSSENFPYIGIYFACSMLLVSFSCLMTVIVLSMHYKGIHGREMPQIVKTIFFDYIAKFVCMTTVRRRARRCSIHPVSPQTEHLNQKPMNYIYNGQERKVLEYKLRSTHSLIVLTSESMEIANRKNHILYEHVDGDYTVIVRTKVPGTGALLGCLSLDISLGKQCTGLFCGCGGYLHQGIAYGGYQQQISGCGGYQQQVFGCGGYQQRGGGCGGYQQRGGGCGGYQQQSLG</sequence>
<dbReference type="FunFam" id="1.20.58.390:FF:000073">
    <property type="entry name" value="Neuronal acetylcholine receptor subunit alpha-9-II"/>
    <property type="match status" value="1"/>
</dbReference>
<comment type="similarity">
    <text evidence="5">Belongs to the ligand-gated ion channel (TC 1.A.9) family.</text>
</comment>
<dbReference type="InterPro" id="IPR006201">
    <property type="entry name" value="Neur_channel"/>
</dbReference>
<dbReference type="OrthoDB" id="5975154at2759"/>
<dbReference type="GO" id="GO:0016020">
    <property type="term" value="C:membrane"/>
    <property type="evidence" value="ECO:0007669"/>
    <property type="project" value="UniProtKB-SubCell"/>
</dbReference>
<dbReference type="Gene3D" id="2.70.170.10">
    <property type="entry name" value="Neurotransmitter-gated ion-channel ligand-binding domain"/>
    <property type="match status" value="1"/>
</dbReference>
<evidence type="ECO:0000256" key="3">
    <source>
        <dbReference type="ARBA" id="ARBA00022989"/>
    </source>
</evidence>
<dbReference type="InterPro" id="IPR006029">
    <property type="entry name" value="Neurotrans-gated_channel_TM"/>
</dbReference>
<dbReference type="CDD" id="cd19051">
    <property type="entry name" value="LGIC_TM_cation"/>
    <property type="match status" value="1"/>
</dbReference>
<keyword evidence="5" id="KW-0732">Signal</keyword>
<dbReference type="EMBL" id="UYJE01005770">
    <property type="protein sequence ID" value="VDI40111.1"/>
    <property type="molecule type" value="Genomic_DNA"/>
</dbReference>
<dbReference type="Gene3D" id="1.20.58.390">
    <property type="entry name" value="Neurotransmitter-gated ion-channel transmembrane domain"/>
    <property type="match status" value="1"/>
</dbReference>
<dbReference type="PANTHER" id="PTHR18945">
    <property type="entry name" value="NEUROTRANSMITTER GATED ION CHANNEL"/>
    <property type="match status" value="1"/>
</dbReference>
<keyword evidence="4 5" id="KW-0472">Membrane</keyword>
<comment type="caution">
    <text evidence="5">Lacks conserved residue(s) required for the propagation of feature annotation.</text>
</comment>
<feature type="chain" id="PRO_5033092399" evidence="5">
    <location>
        <begin position="18"/>
        <end position="511"/>
    </location>
</feature>
<dbReference type="PROSITE" id="PS00236">
    <property type="entry name" value="NEUROTR_ION_CHANNEL"/>
    <property type="match status" value="1"/>
</dbReference>
<reference evidence="8" key="1">
    <citation type="submission" date="2018-11" db="EMBL/GenBank/DDBJ databases">
        <authorList>
            <person name="Alioto T."/>
            <person name="Alioto T."/>
        </authorList>
    </citation>
    <scope>NUCLEOTIDE SEQUENCE</scope>
</reference>
<dbReference type="PRINTS" id="PR00252">
    <property type="entry name" value="NRIONCHANNEL"/>
</dbReference>
<feature type="domain" description="Neurotransmitter-gated ion-channel transmembrane" evidence="7">
    <location>
        <begin position="234"/>
        <end position="392"/>
    </location>
</feature>
<protein>
    <submittedName>
        <fullName evidence="8">Uncharacterized protein</fullName>
    </submittedName>
</protein>
<dbReference type="GO" id="GO:0004888">
    <property type="term" value="F:transmembrane signaling receptor activity"/>
    <property type="evidence" value="ECO:0007669"/>
    <property type="project" value="InterPro"/>
</dbReference>
<evidence type="ECO:0000256" key="2">
    <source>
        <dbReference type="ARBA" id="ARBA00022692"/>
    </source>
</evidence>
<evidence type="ECO:0000313" key="8">
    <source>
        <dbReference type="EMBL" id="VDI40111.1"/>
    </source>
</evidence>
<keyword evidence="3 5" id="KW-1133">Transmembrane helix</keyword>
<keyword evidence="5" id="KW-0813">Transport</keyword>
<keyword evidence="2 5" id="KW-0812">Transmembrane</keyword>
<keyword evidence="5" id="KW-0407">Ion channel</keyword>
<name>A0A8B6EUD9_MYTGA</name>
<evidence type="ECO:0000259" key="7">
    <source>
        <dbReference type="Pfam" id="PF02932"/>
    </source>
</evidence>
<evidence type="ECO:0000313" key="9">
    <source>
        <dbReference type="Proteomes" id="UP000596742"/>
    </source>
</evidence>
<evidence type="ECO:0000259" key="6">
    <source>
        <dbReference type="Pfam" id="PF02931"/>
    </source>
</evidence>